<feature type="region of interest" description="Disordered" evidence="3">
    <location>
        <begin position="399"/>
        <end position="435"/>
    </location>
</feature>
<feature type="compositionally biased region" description="Acidic residues" evidence="3">
    <location>
        <begin position="292"/>
        <end position="304"/>
    </location>
</feature>
<feature type="compositionally biased region" description="Polar residues" evidence="3">
    <location>
        <begin position="58"/>
        <end position="69"/>
    </location>
</feature>
<dbReference type="Proteomes" id="UP000052943">
    <property type="component" value="Unassembled WGS sequence"/>
</dbReference>
<protein>
    <submittedName>
        <fullName evidence="5">Histone-lysine N-methyltransferase EZH2</fullName>
    </submittedName>
</protein>
<dbReference type="Pfam" id="PF00856">
    <property type="entry name" value="SET"/>
    <property type="match status" value="1"/>
</dbReference>
<dbReference type="InterPro" id="IPR045318">
    <property type="entry name" value="EZH1/2-like"/>
</dbReference>
<feature type="compositionally biased region" description="Basic and acidic residues" evidence="3">
    <location>
        <begin position="177"/>
        <end position="211"/>
    </location>
</feature>
<feature type="compositionally biased region" description="Basic and acidic residues" evidence="3">
    <location>
        <begin position="102"/>
        <end position="116"/>
    </location>
</feature>
<evidence type="ECO:0000313" key="5">
    <source>
        <dbReference type="EMBL" id="KUF66948.1"/>
    </source>
</evidence>
<organism evidence="5 6">
    <name type="scientific">Phytophthora nicotianae</name>
    <name type="common">Potato buckeye rot agent</name>
    <name type="synonym">Phytophthora parasitica</name>
    <dbReference type="NCBI Taxonomy" id="4792"/>
    <lineage>
        <taxon>Eukaryota</taxon>
        <taxon>Sar</taxon>
        <taxon>Stramenopiles</taxon>
        <taxon>Oomycota</taxon>
        <taxon>Peronosporomycetes</taxon>
        <taxon>Peronosporales</taxon>
        <taxon>Peronosporaceae</taxon>
        <taxon>Phytophthora</taxon>
    </lineage>
</organism>
<dbReference type="PANTHER" id="PTHR45747">
    <property type="entry name" value="HISTONE-LYSINE N-METHYLTRANSFERASE E(Z)"/>
    <property type="match status" value="1"/>
</dbReference>
<dbReference type="STRING" id="4790.A0A0W8B5P5"/>
<proteinExistence type="predicted"/>
<comment type="caution">
    <text evidence="5">The sequence shown here is derived from an EMBL/GenBank/DDBJ whole genome shotgun (WGS) entry which is preliminary data.</text>
</comment>
<feature type="domain" description="SET" evidence="4">
    <location>
        <begin position="648"/>
        <end position="765"/>
    </location>
</feature>
<keyword evidence="1" id="KW-0805">Transcription regulation</keyword>
<dbReference type="Gene3D" id="2.170.270.10">
    <property type="entry name" value="SET domain"/>
    <property type="match status" value="1"/>
</dbReference>
<dbReference type="GO" id="GO:0003682">
    <property type="term" value="F:chromatin binding"/>
    <property type="evidence" value="ECO:0007669"/>
    <property type="project" value="TreeGrafter"/>
</dbReference>
<dbReference type="PROSITE" id="PS50280">
    <property type="entry name" value="SET"/>
    <property type="match status" value="1"/>
</dbReference>
<dbReference type="GO" id="GO:0031507">
    <property type="term" value="P:heterochromatin formation"/>
    <property type="evidence" value="ECO:0007669"/>
    <property type="project" value="TreeGrafter"/>
</dbReference>
<dbReference type="InterPro" id="IPR046341">
    <property type="entry name" value="SET_dom_sf"/>
</dbReference>
<sequence>MSGAQEVIELLTSSDDSSSSDSEPRQRFAIRSRSEKHKAQLKPAKRRLVQPARRNKRPASSENDSGHSSAESDEIEQRLENLQRSRRSPAPKKAKVALTSRTRPDPKADGEMREITEGMSFYELQAQQQMMERIQAQNRRKTQQKPADRDNAELQAQKRALSQFHMQKARKSAPQKRKLDSESEENEKKTSSDEEWDTFTKKAAQREALRRQKEHAKKMGVLSVEKARESVQKTQISRDTLKCKQAARKMASTKPQERKRTVLAMKSSKMVRKSKIIDIKKNRKTRPRSSSSEEEESEQESEVGSEQKSEEESEVEREVEVIASPSKPIRHEKSPKRSENALSKHSPPPAQSQTDVQATLRLHGTSETQYLKDKMSFYELQEQEKLMAFYRSQKKKLSTSTASKENGQNANITTDTTKTNGSGRRARMGVSNDKETVDTSSSLAYVAAPARNGFLASNASFVSSTGCKATPTEKPANPVIHSTAWRRLVFEEAPPNILQGVTAIPYSSGSDKPLWEYDRTGKLKKKCRFVGAVGQGVAITEDNFEIQPPSQSEINSQVRDLVDQELPHIQKCYARRVRHVLRDMRNQVSEYAQAHQVIRSERYRRLQWSEIATSDAAVAAFHSEFKSWSSHNLNICQNVNMLRGSIQKNVGVAFSATHGWGAYALEPIQKDEFVLEYTGELITDEEAERRGAIYDRKSVSYLFGVNSEYVVDAARKGNKAKFANHKAKEVANLDVRIISSNGEDRIGLFANESIAVGEELFFDYGYTHDSAPKWSQHDKPKQLEKRVYDVVDDENEWECVACCCMGFL</sequence>
<evidence type="ECO:0000256" key="3">
    <source>
        <dbReference type="SAM" id="MobiDB-lite"/>
    </source>
</evidence>
<dbReference type="PANTHER" id="PTHR45747:SF4">
    <property type="entry name" value="HISTONE-LYSINE N-METHYLTRANSFERASE E(Z)"/>
    <property type="match status" value="1"/>
</dbReference>
<keyword evidence="2" id="KW-0804">Transcription</keyword>
<dbReference type="GO" id="GO:0005634">
    <property type="term" value="C:nucleus"/>
    <property type="evidence" value="ECO:0007669"/>
    <property type="project" value="TreeGrafter"/>
</dbReference>
<dbReference type="AlphaFoldDB" id="A0A0W8B5P5"/>
<accession>A0A0W8B5P5</accession>
<evidence type="ECO:0000256" key="2">
    <source>
        <dbReference type="ARBA" id="ARBA00023163"/>
    </source>
</evidence>
<feature type="compositionally biased region" description="Basic residues" evidence="3">
    <location>
        <begin position="84"/>
        <end position="95"/>
    </location>
</feature>
<dbReference type="GO" id="GO:0046976">
    <property type="term" value="F:histone H3K27 methyltransferase activity"/>
    <property type="evidence" value="ECO:0007669"/>
    <property type="project" value="TreeGrafter"/>
</dbReference>
<name>A0A0W8B5P5_PHYNI</name>
<dbReference type="SMART" id="SM00317">
    <property type="entry name" value="SET"/>
    <property type="match status" value="1"/>
</dbReference>
<feature type="compositionally biased region" description="Basic and acidic residues" evidence="3">
    <location>
        <begin position="305"/>
        <end position="320"/>
    </location>
</feature>
<reference evidence="5 6" key="1">
    <citation type="submission" date="2015-11" db="EMBL/GenBank/DDBJ databases">
        <title>Genomes and virulence difference between two physiological races of Phytophthora nicotianae.</title>
        <authorList>
            <person name="Liu H."/>
            <person name="Ma X."/>
            <person name="Yu H."/>
            <person name="Fang D."/>
            <person name="Li Y."/>
            <person name="Wang X."/>
            <person name="Wang W."/>
            <person name="Dong Y."/>
            <person name="Xiao B."/>
        </authorList>
    </citation>
    <scope>NUCLEOTIDE SEQUENCE [LARGE SCALE GENOMIC DNA]</scope>
    <source>
        <strain evidence="6">race 0</strain>
    </source>
</reference>
<evidence type="ECO:0000313" key="6">
    <source>
        <dbReference type="Proteomes" id="UP000052943"/>
    </source>
</evidence>
<feature type="compositionally biased region" description="Basic residues" evidence="3">
    <location>
        <begin position="28"/>
        <end position="57"/>
    </location>
</feature>
<evidence type="ECO:0000256" key="1">
    <source>
        <dbReference type="ARBA" id="ARBA00023015"/>
    </source>
</evidence>
<feature type="compositionally biased region" description="Polar residues" evidence="3">
    <location>
        <begin position="399"/>
        <end position="422"/>
    </location>
</feature>
<feature type="region of interest" description="Disordered" evidence="3">
    <location>
        <begin position="1"/>
        <end position="356"/>
    </location>
</feature>
<dbReference type="CDD" id="cd10519">
    <property type="entry name" value="SET_EZH"/>
    <property type="match status" value="1"/>
</dbReference>
<evidence type="ECO:0000259" key="4">
    <source>
        <dbReference type="PROSITE" id="PS50280"/>
    </source>
</evidence>
<dbReference type="EMBL" id="LNFO01006082">
    <property type="protein sequence ID" value="KUF66948.1"/>
    <property type="molecule type" value="Genomic_DNA"/>
</dbReference>
<dbReference type="InterPro" id="IPR001214">
    <property type="entry name" value="SET_dom"/>
</dbReference>
<feature type="compositionally biased region" description="Basic and acidic residues" evidence="3">
    <location>
        <begin position="329"/>
        <end position="339"/>
    </location>
</feature>
<gene>
    <name evidence="5" type="ORF">AM587_10016198</name>
</gene>
<dbReference type="OrthoDB" id="6141102at2759"/>
<dbReference type="SUPFAM" id="SSF82199">
    <property type="entry name" value="SET domain"/>
    <property type="match status" value="1"/>
</dbReference>
<feature type="compositionally biased region" description="Basic residues" evidence="3">
    <location>
        <begin position="167"/>
        <end position="176"/>
    </location>
</feature>